<dbReference type="EMBL" id="CM047747">
    <property type="protein sequence ID" value="KAJ0017302.1"/>
    <property type="molecule type" value="Genomic_DNA"/>
</dbReference>
<reference evidence="2" key="1">
    <citation type="journal article" date="2023" name="G3 (Bethesda)">
        <title>Genome assembly and association tests identify interacting loci associated with vigor, precocity, and sex in interspecific pistachio rootstocks.</title>
        <authorList>
            <person name="Palmer W."/>
            <person name="Jacygrad E."/>
            <person name="Sagayaradj S."/>
            <person name="Cavanaugh K."/>
            <person name="Han R."/>
            <person name="Bertier L."/>
            <person name="Beede B."/>
            <person name="Kafkas S."/>
            <person name="Golino D."/>
            <person name="Preece J."/>
            <person name="Michelmore R."/>
        </authorList>
    </citation>
    <scope>NUCLEOTIDE SEQUENCE [LARGE SCALE GENOMIC DNA]</scope>
</reference>
<organism evidence="1 2">
    <name type="scientific">Pistacia integerrima</name>
    <dbReference type="NCBI Taxonomy" id="434235"/>
    <lineage>
        <taxon>Eukaryota</taxon>
        <taxon>Viridiplantae</taxon>
        <taxon>Streptophyta</taxon>
        <taxon>Embryophyta</taxon>
        <taxon>Tracheophyta</taxon>
        <taxon>Spermatophyta</taxon>
        <taxon>Magnoliopsida</taxon>
        <taxon>eudicotyledons</taxon>
        <taxon>Gunneridae</taxon>
        <taxon>Pentapetalae</taxon>
        <taxon>rosids</taxon>
        <taxon>malvids</taxon>
        <taxon>Sapindales</taxon>
        <taxon>Anacardiaceae</taxon>
        <taxon>Pistacia</taxon>
    </lineage>
</organism>
<evidence type="ECO:0000313" key="2">
    <source>
        <dbReference type="Proteomes" id="UP001163603"/>
    </source>
</evidence>
<protein>
    <submittedName>
        <fullName evidence="1">Uncharacterized protein</fullName>
    </submittedName>
</protein>
<comment type="caution">
    <text evidence="1">The sequence shown here is derived from an EMBL/GenBank/DDBJ whole genome shotgun (WGS) entry which is preliminary data.</text>
</comment>
<name>A0ACC0XHS9_9ROSI</name>
<accession>A0ACC0XHS9</accession>
<gene>
    <name evidence="1" type="ORF">Pint_10728</name>
</gene>
<dbReference type="Proteomes" id="UP001163603">
    <property type="component" value="Chromosome 12"/>
</dbReference>
<keyword evidence="2" id="KW-1185">Reference proteome</keyword>
<sequence>MLVHESLCRRGSPGKFSSGSKGKDGIDRVGWLRKKDAISRWRLMQATPQQKDGFPRTFAKVDKPKRGVVSGSKDPRSSKPPEEYGSMSPKIARPVEPSVEKEIHMEVDNQGV</sequence>
<evidence type="ECO:0000313" key="1">
    <source>
        <dbReference type="EMBL" id="KAJ0017302.1"/>
    </source>
</evidence>
<proteinExistence type="predicted"/>